<dbReference type="FunFam" id="2.90.10.10:FF:000010">
    <property type="entry name" value="Serine/threonine-protein kinase"/>
    <property type="match status" value="1"/>
</dbReference>
<evidence type="ECO:0000256" key="9">
    <source>
        <dbReference type="ARBA" id="ARBA00022692"/>
    </source>
</evidence>
<dbReference type="Gene3D" id="1.10.510.10">
    <property type="entry name" value="Transferase(Phosphotransferase) domain 1"/>
    <property type="match status" value="2"/>
</dbReference>
<evidence type="ECO:0000256" key="11">
    <source>
        <dbReference type="ARBA" id="ARBA00022737"/>
    </source>
</evidence>
<dbReference type="SUPFAM" id="SSF56112">
    <property type="entry name" value="Protein kinase-like (PK-like)"/>
    <property type="match status" value="2"/>
</dbReference>
<evidence type="ECO:0000256" key="25">
    <source>
        <dbReference type="SAM" id="SignalP"/>
    </source>
</evidence>
<dbReference type="PROSITE" id="PS50927">
    <property type="entry name" value="BULB_LECTIN"/>
    <property type="match status" value="1"/>
</dbReference>
<evidence type="ECO:0000256" key="23">
    <source>
        <dbReference type="PROSITE-ProRule" id="PRU00076"/>
    </source>
</evidence>
<dbReference type="EMBL" id="CM000137">
    <property type="protein sequence ID" value="EEC68809.1"/>
    <property type="molecule type" value="Genomic_DNA"/>
</dbReference>
<dbReference type="PROSITE" id="PS00108">
    <property type="entry name" value="PROTEIN_KINASE_ST"/>
    <property type="match status" value="1"/>
</dbReference>
<keyword evidence="6" id="KW-0597">Phosphoprotein</keyword>
<evidence type="ECO:0000256" key="19">
    <source>
        <dbReference type="ARBA" id="ARBA00023180"/>
    </source>
</evidence>
<dbReference type="InterPro" id="IPR003609">
    <property type="entry name" value="Pan_app"/>
</dbReference>
<dbReference type="GO" id="GO:0048544">
    <property type="term" value="P:recognition of pollen"/>
    <property type="evidence" value="ECO:0007669"/>
    <property type="project" value="InterPro"/>
</dbReference>
<dbReference type="CDD" id="cd14066">
    <property type="entry name" value="STKc_IRAK"/>
    <property type="match status" value="1"/>
</dbReference>
<dbReference type="InterPro" id="IPR001480">
    <property type="entry name" value="Bulb-type_lectin_dom"/>
</dbReference>
<evidence type="ECO:0000256" key="2">
    <source>
        <dbReference type="ARBA" id="ARBA00004479"/>
    </source>
</evidence>
<keyword evidence="12 22" id="KW-0547">Nucleotide-binding</keyword>
<dbReference type="FunFam" id="3.30.200.20:FF:000059">
    <property type="entry name" value="S-receptor-like serine/threonine-protein kinase"/>
    <property type="match status" value="1"/>
</dbReference>
<evidence type="ECO:0000259" key="29">
    <source>
        <dbReference type="PROSITE" id="PS50948"/>
    </source>
</evidence>
<sequence>MNSRLATFALLVIITLSSSPRPCPRRVDAAREWLARGASIAVEDHATDVLRSPDGTFAAGFYDASPTVFTFSVWFARAADRAVVWTAARARPVHSKGARVTLDARRGALVLTDYGGEVVWNSSTPAAGGSGGARVRLHDTGNLVVEDAGGKTLWQSFDFPTDTLLPAQRLTAATRLVSRDRLLSAGYYSLGFSDYAMLSLFYDNGNFSSIYWPNPYFSYWQNNRKIYNFSREAAMDALGQFFSSDGTTFEAADLGAAGVRRRLTLDTDGNLRAYSLDDATGTWSVSWMAFGNPCNIHGVCGANAVCLYSPAPLCVCAPGHERVDASDWSRGCRPTFRLECGRPAKLVALPHSDFWGYDLNDGEVMPLGDCANKCLDNCACVVFQYKEHMECYLKSVLFNGKTFPGLPGTVYIKVPADFDVPEFHVHQWQRGGDGGGGGLAIQEDIAGCAAAATGDSNRKVLLNVSSSLSSHDAGKPVWPYLYGFLSALLVVEAIVIGFGCWLFSSKGLFRHSRVYAIDQEGYKLITSHFQRYTYADIKKATANFTGVIGRGGSGVVYKGVLDDERVVAVKVLKNVSRQSEEEFQAELSVIGRIYHMNLVRMWGCCSQAKHRILVSEYIENGSLAQRLFDHGFDDDVLDWNQRFRIALGVAKGLAYLHSECSEWIVHCDMKPENILLDKDLEPKITDFGLSKLLNRDGSDAILTRIRGTRGYMAPEWVTNLPFTEKVDVYSYGVILLELVKGIRISEWVIHGIKDLEPKITDFGLSKLLNRDGSDAILTRIRGTRGYMAPEWVTNLPFTEKVDVYSYGVILLELVKGIRISEWVIHGIKVCEMDIRMVVRATRQKMESNEKRSIEDLVDYRLNGDFNHVQVKLMLEIAISCLEEDRSKRPNMNSVVQSLISVEG</sequence>
<dbReference type="Gene3D" id="3.30.200.20">
    <property type="entry name" value="Phosphorylase Kinase, domain 1"/>
    <property type="match status" value="1"/>
</dbReference>
<comment type="catalytic activity">
    <reaction evidence="20 22">
        <text>L-threonyl-[protein] + ATP = O-phospho-L-threonyl-[protein] + ADP + H(+)</text>
        <dbReference type="Rhea" id="RHEA:46608"/>
        <dbReference type="Rhea" id="RHEA-COMP:11060"/>
        <dbReference type="Rhea" id="RHEA-COMP:11605"/>
        <dbReference type="ChEBI" id="CHEBI:15378"/>
        <dbReference type="ChEBI" id="CHEBI:30013"/>
        <dbReference type="ChEBI" id="CHEBI:30616"/>
        <dbReference type="ChEBI" id="CHEBI:61977"/>
        <dbReference type="ChEBI" id="CHEBI:456216"/>
        <dbReference type="EC" id="2.7.11.1"/>
    </reaction>
</comment>
<keyword evidence="31" id="KW-1185">Reference proteome</keyword>
<reference evidence="30 31" key="1">
    <citation type="journal article" date="2005" name="PLoS Biol.">
        <title>The genomes of Oryza sativa: a history of duplications.</title>
        <authorList>
            <person name="Yu J."/>
            <person name="Wang J."/>
            <person name="Lin W."/>
            <person name="Li S."/>
            <person name="Li H."/>
            <person name="Zhou J."/>
            <person name="Ni P."/>
            <person name="Dong W."/>
            <person name="Hu S."/>
            <person name="Zeng C."/>
            <person name="Zhang J."/>
            <person name="Zhang Y."/>
            <person name="Li R."/>
            <person name="Xu Z."/>
            <person name="Li S."/>
            <person name="Li X."/>
            <person name="Zheng H."/>
            <person name="Cong L."/>
            <person name="Lin L."/>
            <person name="Yin J."/>
            <person name="Geng J."/>
            <person name="Li G."/>
            <person name="Shi J."/>
            <person name="Liu J."/>
            <person name="Lv H."/>
            <person name="Li J."/>
            <person name="Wang J."/>
            <person name="Deng Y."/>
            <person name="Ran L."/>
            <person name="Shi X."/>
            <person name="Wang X."/>
            <person name="Wu Q."/>
            <person name="Li C."/>
            <person name="Ren X."/>
            <person name="Wang J."/>
            <person name="Wang X."/>
            <person name="Li D."/>
            <person name="Liu D."/>
            <person name="Zhang X."/>
            <person name="Ji Z."/>
            <person name="Zhao W."/>
            <person name="Sun Y."/>
            <person name="Zhang Z."/>
            <person name="Bao J."/>
            <person name="Han Y."/>
            <person name="Dong L."/>
            <person name="Ji J."/>
            <person name="Chen P."/>
            <person name="Wu S."/>
            <person name="Liu J."/>
            <person name="Xiao Y."/>
            <person name="Bu D."/>
            <person name="Tan J."/>
            <person name="Yang L."/>
            <person name="Ye C."/>
            <person name="Zhang J."/>
            <person name="Xu J."/>
            <person name="Zhou Y."/>
            <person name="Yu Y."/>
            <person name="Zhang B."/>
            <person name="Zhuang S."/>
            <person name="Wei H."/>
            <person name="Liu B."/>
            <person name="Lei M."/>
            <person name="Yu H."/>
            <person name="Li Y."/>
            <person name="Xu H."/>
            <person name="Wei S."/>
            <person name="He X."/>
            <person name="Fang L."/>
            <person name="Zhang Z."/>
            <person name="Zhang Y."/>
            <person name="Huang X."/>
            <person name="Su Z."/>
            <person name="Tong W."/>
            <person name="Li J."/>
            <person name="Tong Z."/>
            <person name="Li S."/>
            <person name="Ye J."/>
            <person name="Wang L."/>
            <person name="Fang L."/>
            <person name="Lei T."/>
            <person name="Chen C."/>
            <person name="Chen H."/>
            <person name="Xu Z."/>
            <person name="Li H."/>
            <person name="Huang H."/>
            <person name="Zhang F."/>
            <person name="Xu H."/>
            <person name="Li N."/>
            <person name="Zhao C."/>
            <person name="Li S."/>
            <person name="Dong L."/>
            <person name="Huang Y."/>
            <person name="Li L."/>
            <person name="Xi Y."/>
            <person name="Qi Q."/>
            <person name="Li W."/>
            <person name="Zhang B."/>
            <person name="Hu W."/>
            <person name="Zhang Y."/>
            <person name="Tian X."/>
            <person name="Jiao Y."/>
            <person name="Liang X."/>
            <person name="Jin J."/>
            <person name="Gao L."/>
            <person name="Zheng W."/>
            <person name="Hao B."/>
            <person name="Liu S."/>
            <person name="Wang W."/>
            <person name="Yuan L."/>
            <person name="Cao M."/>
            <person name="McDermott J."/>
            <person name="Samudrala R."/>
            <person name="Wang J."/>
            <person name="Wong G.K."/>
            <person name="Yang H."/>
        </authorList>
    </citation>
    <scope>NUCLEOTIDE SEQUENCE [LARGE SCALE GENOMIC DNA]</scope>
    <source>
        <strain evidence="31">cv. 93-11</strain>
    </source>
</reference>
<dbReference type="EC" id="2.7.11.1" evidence="22"/>
<evidence type="ECO:0000256" key="18">
    <source>
        <dbReference type="ARBA" id="ARBA00023170"/>
    </source>
</evidence>
<dbReference type="Pfam" id="PF00069">
    <property type="entry name" value="Pkinase"/>
    <property type="match status" value="2"/>
</dbReference>
<keyword evidence="13 22" id="KW-0418">Kinase</keyword>
<dbReference type="InterPro" id="IPR017441">
    <property type="entry name" value="Protein_kinase_ATP_BS"/>
</dbReference>
<dbReference type="PROSITE" id="PS50011">
    <property type="entry name" value="PROTEIN_KINASE_DOM"/>
    <property type="match status" value="1"/>
</dbReference>
<dbReference type="Pfam" id="PF00954">
    <property type="entry name" value="S_locus_glycop"/>
    <property type="match status" value="1"/>
</dbReference>
<organism evidence="30 31">
    <name type="scientific">Oryza sativa subsp. indica</name>
    <name type="common">Rice</name>
    <dbReference type="NCBI Taxonomy" id="39946"/>
    <lineage>
        <taxon>Eukaryota</taxon>
        <taxon>Viridiplantae</taxon>
        <taxon>Streptophyta</taxon>
        <taxon>Embryophyta</taxon>
        <taxon>Tracheophyta</taxon>
        <taxon>Spermatophyta</taxon>
        <taxon>Magnoliopsida</taxon>
        <taxon>Liliopsida</taxon>
        <taxon>Poales</taxon>
        <taxon>Poaceae</taxon>
        <taxon>BOP clade</taxon>
        <taxon>Oryzoideae</taxon>
        <taxon>Oryzeae</taxon>
        <taxon>Oryzinae</taxon>
        <taxon>Oryza</taxon>
        <taxon>Oryza sativa</taxon>
    </lineage>
</organism>
<dbReference type="InterPro" id="IPR036426">
    <property type="entry name" value="Bulb-type_lectin_dom_sf"/>
</dbReference>
<evidence type="ECO:0000256" key="5">
    <source>
        <dbReference type="ARBA" id="ARBA00022536"/>
    </source>
</evidence>
<dbReference type="Gene3D" id="2.90.10.10">
    <property type="entry name" value="Bulb-type lectin domain"/>
    <property type="match status" value="1"/>
</dbReference>
<dbReference type="InterPro" id="IPR024171">
    <property type="entry name" value="SRK-like_kinase"/>
</dbReference>
<feature type="domain" description="Apple" evidence="29">
    <location>
        <begin position="340"/>
        <end position="416"/>
    </location>
</feature>
<evidence type="ECO:0000259" key="27">
    <source>
        <dbReference type="PROSITE" id="PS50026"/>
    </source>
</evidence>
<dbReference type="CDD" id="cd01098">
    <property type="entry name" value="PAN_AP_plant"/>
    <property type="match status" value="1"/>
</dbReference>
<keyword evidence="3" id="KW-1003">Cell membrane</keyword>
<dbReference type="STRING" id="39946.B8BLW7"/>
<comment type="catalytic activity">
    <reaction evidence="21 22">
        <text>L-seryl-[protein] + ATP = O-phospho-L-seryl-[protein] + ADP + H(+)</text>
        <dbReference type="Rhea" id="RHEA:17989"/>
        <dbReference type="Rhea" id="RHEA-COMP:9863"/>
        <dbReference type="Rhea" id="RHEA-COMP:11604"/>
        <dbReference type="ChEBI" id="CHEBI:15378"/>
        <dbReference type="ChEBI" id="CHEBI:29999"/>
        <dbReference type="ChEBI" id="CHEBI:30616"/>
        <dbReference type="ChEBI" id="CHEBI:83421"/>
        <dbReference type="ChEBI" id="CHEBI:456216"/>
        <dbReference type="EC" id="2.7.11.1"/>
    </reaction>
</comment>
<evidence type="ECO:0000256" key="12">
    <source>
        <dbReference type="ARBA" id="ARBA00022741"/>
    </source>
</evidence>
<dbReference type="PROSITE" id="PS50026">
    <property type="entry name" value="EGF_3"/>
    <property type="match status" value="1"/>
</dbReference>
<dbReference type="AlphaFoldDB" id="B8BLW7"/>
<evidence type="ECO:0000259" key="28">
    <source>
        <dbReference type="PROSITE" id="PS50927"/>
    </source>
</evidence>
<keyword evidence="9" id="KW-0812">Transmembrane</keyword>
<dbReference type="SMART" id="SM00108">
    <property type="entry name" value="B_lectin"/>
    <property type="match status" value="1"/>
</dbReference>
<evidence type="ECO:0000256" key="3">
    <source>
        <dbReference type="ARBA" id="ARBA00022475"/>
    </source>
</evidence>
<dbReference type="PROSITE" id="PS50948">
    <property type="entry name" value="PAN"/>
    <property type="match status" value="1"/>
</dbReference>
<dbReference type="Gramene" id="BGIOSGA036686-TA">
    <property type="protein sequence ID" value="BGIOSGA036686-PA"/>
    <property type="gene ID" value="BGIOSGA036686"/>
</dbReference>
<dbReference type="PANTHER" id="PTHR47974">
    <property type="entry name" value="OS07G0415500 PROTEIN"/>
    <property type="match status" value="1"/>
</dbReference>
<evidence type="ECO:0000256" key="6">
    <source>
        <dbReference type="ARBA" id="ARBA00022553"/>
    </source>
</evidence>
<evidence type="ECO:0000256" key="15">
    <source>
        <dbReference type="ARBA" id="ARBA00022989"/>
    </source>
</evidence>
<evidence type="ECO:0000256" key="1">
    <source>
        <dbReference type="ARBA" id="ARBA00004162"/>
    </source>
</evidence>
<feature type="chain" id="PRO_5002865693" description="Receptor-like serine/threonine-protein kinase" evidence="25">
    <location>
        <begin position="21"/>
        <end position="903"/>
    </location>
</feature>
<keyword evidence="5 23" id="KW-0245">EGF-like domain</keyword>
<keyword evidence="17" id="KW-1015">Disulfide bond</keyword>
<keyword evidence="14 22" id="KW-0067">ATP-binding</keyword>
<evidence type="ECO:0000256" key="24">
    <source>
        <dbReference type="PROSITE-ProRule" id="PRU10141"/>
    </source>
</evidence>
<evidence type="ECO:0000256" key="8">
    <source>
        <dbReference type="ARBA" id="ARBA00022679"/>
    </source>
</evidence>
<dbReference type="Pfam" id="PF01453">
    <property type="entry name" value="B_lectin"/>
    <property type="match status" value="1"/>
</dbReference>
<evidence type="ECO:0000256" key="20">
    <source>
        <dbReference type="ARBA" id="ARBA00047899"/>
    </source>
</evidence>
<keyword evidence="4 22" id="KW-0723">Serine/threonine-protein kinase</keyword>
<dbReference type="SMART" id="SM00220">
    <property type="entry name" value="S_TKc"/>
    <property type="match status" value="1"/>
</dbReference>
<evidence type="ECO:0000256" key="13">
    <source>
        <dbReference type="ARBA" id="ARBA00022777"/>
    </source>
</evidence>
<dbReference type="PANTHER" id="PTHR47974:SF28">
    <property type="entry name" value="NON-SPECIFIC SERINE_THREONINE PROTEIN KINASE"/>
    <property type="match status" value="1"/>
</dbReference>
<evidence type="ECO:0000313" key="30">
    <source>
        <dbReference type="EMBL" id="EEC68809.1"/>
    </source>
</evidence>
<dbReference type="InterPro" id="IPR011009">
    <property type="entry name" value="Kinase-like_dom_sf"/>
</dbReference>
<feature type="signal peptide" evidence="25">
    <location>
        <begin position="1"/>
        <end position="20"/>
    </location>
</feature>
<name>B8BLW7_ORYSI</name>
<dbReference type="InterPro" id="IPR000742">
    <property type="entry name" value="EGF"/>
</dbReference>
<feature type="binding site" evidence="24">
    <location>
        <position position="570"/>
    </location>
    <ligand>
        <name>ATP</name>
        <dbReference type="ChEBI" id="CHEBI:30616"/>
    </ligand>
</feature>
<evidence type="ECO:0000313" key="31">
    <source>
        <dbReference type="Proteomes" id="UP000007015"/>
    </source>
</evidence>
<dbReference type="FunFam" id="1.10.510.10:FF:000358">
    <property type="entry name" value="Putative leucine-rich repeat receptor-like serine/threonine-protein kinase"/>
    <property type="match status" value="1"/>
</dbReference>
<evidence type="ECO:0000259" key="26">
    <source>
        <dbReference type="PROSITE" id="PS50011"/>
    </source>
</evidence>
<dbReference type="OMA" id="WVIHGVR"/>
<dbReference type="PIRSF" id="PIRSF000641">
    <property type="entry name" value="SRK"/>
    <property type="match status" value="1"/>
</dbReference>
<dbReference type="Proteomes" id="UP000007015">
    <property type="component" value="Chromosome 12"/>
</dbReference>
<keyword evidence="7" id="KW-0433">Leucine-rich repeat</keyword>
<keyword evidence="15" id="KW-1133">Transmembrane helix</keyword>
<evidence type="ECO:0000256" key="10">
    <source>
        <dbReference type="ARBA" id="ARBA00022729"/>
    </source>
</evidence>
<dbReference type="GO" id="GO:0106310">
    <property type="term" value="F:protein serine kinase activity"/>
    <property type="evidence" value="ECO:0007669"/>
    <property type="project" value="RHEA"/>
</dbReference>
<comment type="similarity">
    <text evidence="22">Belongs to the protein kinase superfamily. Ser/Thr protein kinase family.</text>
</comment>
<keyword evidence="19" id="KW-0325">Glycoprotein</keyword>
<dbReference type="SUPFAM" id="SSF51110">
    <property type="entry name" value="alpha-D-mannose-specific plant lectins"/>
    <property type="match status" value="1"/>
</dbReference>
<feature type="domain" description="Bulb-type lectin" evidence="28">
    <location>
        <begin position="25"/>
        <end position="158"/>
    </location>
</feature>
<gene>
    <name evidence="30" type="ORF">OsI_37367</name>
</gene>
<keyword evidence="8 22" id="KW-0808">Transferase</keyword>
<dbReference type="GO" id="GO:0005886">
    <property type="term" value="C:plasma membrane"/>
    <property type="evidence" value="ECO:0007669"/>
    <property type="project" value="UniProtKB-SubCell"/>
</dbReference>
<dbReference type="InterPro" id="IPR000858">
    <property type="entry name" value="S_locus_glycoprot_dom"/>
</dbReference>
<keyword evidence="16" id="KW-0472">Membrane</keyword>
<dbReference type="GO" id="GO:0051707">
    <property type="term" value="P:response to other organism"/>
    <property type="evidence" value="ECO:0007669"/>
    <property type="project" value="UniProtKB-ARBA"/>
</dbReference>
<accession>B8BLW7</accession>
<dbReference type="GO" id="GO:0005524">
    <property type="term" value="F:ATP binding"/>
    <property type="evidence" value="ECO:0007669"/>
    <property type="project" value="UniProtKB-UniRule"/>
</dbReference>
<dbReference type="InterPro" id="IPR000719">
    <property type="entry name" value="Prot_kinase_dom"/>
</dbReference>
<feature type="domain" description="EGF-like" evidence="27">
    <location>
        <begin position="290"/>
        <end position="326"/>
    </location>
</feature>
<keyword evidence="18" id="KW-0675">Receptor</keyword>
<feature type="domain" description="Protein kinase" evidence="26">
    <location>
        <begin position="542"/>
        <end position="899"/>
    </location>
</feature>
<evidence type="ECO:0000256" key="22">
    <source>
        <dbReference type="PIRNR" id="PIRNR000641"/>
    </source>
</evidence>
<proteinExistence type="inferred from homology"/>
<evidence type="ECO:0000256" key="21">
    <source>
        <dbReference type="ARBA" id="ARBA00048679"/>
    </source>
</evidence>
<dbReference type="PROSITE" id="PS00107">
    <property type="entry name" value="PROTEIN_KINASE_ATP"/>
    <property type="match status" value="1"/>
</dbReference>
<dbReference type="InterPro" id="IPR008271">
    <property type="entry name" value="Ser/Thr_kinase_AS"/>
</dbReference>
<dbReference type="HOGENOM" id="CLU_000288_116_2_1"/>
<keyword evidence="10 25" id="KW-0732">Signal</keyword>
<evidence type="ECO:0000256" key="16">
    <source>
        <dbReference type="ARBA" id="ARBA00023136"/>
    </source>
</evidence>
<evidence type="ECO:0000256" key="17">
    <source>
        <dbReference type="ARBA" id="ARBA00023157"/>
    </source>
</evidence>
<protein>
    <recommendedName>
        <fullName evidence="22">Receptor-like serine/threonine-protein kinase</fullName>
        <ecNumber evidence="22">2.7.11.1</ecNumber>
    </recommendedName>
</protein>
<evidence type="ECO:0000256" key="14">
    <source>
        <dbReference type="ARBA" id="ARBA00022840"/>
    </source>
</evidence>
<dbReference type="GO" id="GO:0004674">
    <property type="term" value="F:protein serine/threonine kinase activity"/>
    <property type="evidence" value="ECO:0007669"/>
    <property type="project" value="UniProtKB-KW"/>
</dbReference>
<keyword evidence="11" id="KW-0677">Repeat</keyword>
<comment type="caution">
    <text evidence="23">Lacks conserved residue(s) required for the propagation of feature annotation.</text>
</comment>
<evidence type="ECO:0000256" key="7">
    <source>
        <dbReference type="ARBA" id="ARBA00022614"/>
    </source>
</evidence>
<evidence type="ECO:0000256" key="4">
    <source>
        <dbReference type="ARBA" id="ARBA00022527"/>
    </source>
</evidence>
<comment type="subcellular location">
    <subcellularLocation>
        <location evidence="1">Cell membrane</location>
        <topology evidence="1">Single-pass membrane protein</topology>
    </subcellularLocation>
    <subcellularLocation>
        <location evidence="2">Membrane</location>
        <topology evidence="2">Single-pass type I membrane protein</topology>
    </subcellularLocation>
</comment>
<dbReference type="CDD" id="cd00028">
    <property type="entry name" value="B_lectin"/>
    <property type="match status" value="1"/>
</dbReference>